<dbReference type="InterPro" id="IPR036694">
    <property type="entry name" value="Dodecin-like_sf"/>
</dbReference>
<dbReference type="RefSeq" id="WP_186773995.1">
    <property type="nucleotide sequence ID" value="NZ_JACOMF010000156.1"/>
</dbReference>
<keyword evidence="2" id="KW-1185">Reference proteome</keyword>
<reference evidence="1" key="1">
    <citation type="submission" date="2020-08" db="EMBL/GenBank/DDBJ databases">
        <authorList>
            <person name="Hu Y."/>
            <person name="Nguyen S.V."/>
            <person name="Li F."/>
            <person name="Fanning S."/>
        </authorList>
    </citation>
    <scope>NUCLEOTIDE SEQUENCE</scope>
    <source>
        <strain evidence="1">SYSU D8009</strain>
    </source>
</reference>
<sequence length="68" mass="7711">MAVVKVIELLGESEESWEDATRQVVAEATRTLHGVTSVYVKEFQATVENDKVKNFRVNAKVSFVLERK</sequence>
<dbReference type="EMBL" id="JACOMF010000156">
    <property type="protein sequence ID" value="MBC4019278.1"/>
    <property type="molecule type" value="Genomic_DNA"/>
</dbReference>
<dbReference type="InterPro" id="IPR009923">
    <property type="entry name" value="Dodecin"/>
</dbReference>
<dbReference type="AlphaFoldDB" id="A0A9X0R662"/>
<dbReference type="InterPro" id="IPR025543">
    <property type="entry name" value="Dodecin-like"/>
</dbReference>
<name>A0A9X0R662_9PROT</name>
<dbReference type="Pfam" id="PF07311">
    <property type="entry name" value="Dodecin"/>
    <property type="match status" value="1"/>
</dbReference>
<evidence type="ECO:0000313" key="2">
    <source>
        <dbReference type="Proteomes" id="UP000600101"/>
    </source>
</evidence>
<dbReference type="Gene3D" id="3.30.1660.10">
    <property type="entry name" value="Flavin-binding protein dodecin"/>
    <property type="match status" value="1"/>
</dbReference>
<comment type="caution">
    <text evidence="1">The sequence shown here is derived from an EMBL/GenBank/DDBJ whole genome shotgun (WGS) entry which is preliminary data.</text>
</comment>
<dbReference type="SUPFAM" id="SSF89807">
    <property type="entry name" value="Dodecin-like"/>
    <property type="match status" value="1"/>
</dbReference>
<gene>
    <name evidence="1" type="ORF">H7965_29120</name>
</gene>
<organism evidence="1 2">
    <name type="scientific">Siccirubricoccus deserti</name>
    <dbReference type="NCBI Taxonomy" id="2013562"/>
    <lineage>
        <taxon>Bacteria</taxon>
        <taxon>Pseudomonadati</taxon>
        <taxon>Pseudomonadota</taxon>
        <taxon>Alphaproteobacteria</taxon>
        <taxon>Acetobacterales</taxon>
        <taxon>Roseomonadaceae</taxon>
        <taxon>Siccirubricoccus</taxon>
    </lineage>
</organism>
<evidence type="ECO:0000313" key="1">
    <source>
        <dbReference type="EMBL" id="MBC4019278.1"/>
    </source>
</evidence>
<protein>
    <submittedName>
        <fullName evidence="1">Dodecin domain-containing protein</fullName>
    </submittedName>
</protein>
<dbReference type="PANTHER" id="PTHR39324:SF1">
    <property type="entry name" value="CALCIUM DODECIN"/>
    <property type="match status" value="1"/>
</dbReference>
<proteinExistence type="predicted"/>
<dbReference type="PANTHER" id="PTHR39324">
    <property type="entry name" value="CALCIUM DODECIN"/>
    <property type="match status" value="1"/>
</dbReference>
<accession>A0A9X0R662</accession>
<dbReference type="Proteomes" id="UP000600101">
    <property type="component" value="Unassembled WGS sequence"/>
</dbReference>